<name>A0ABP6UWD1_9ACTN</name>
<protein>
    <recommendedName>
        <fullName evidence="1">N-acetyltransferase domain-containing protein</fullName>
    </recommendedName>
</protein>
<sequence>MQDVLIRPMADPDVPLAERISDDAFFALDAAHRPPSAPAPQRRSPEHSAAWAARTRAFLASDPGGSWVAECDGEVVGFATGYLREQVWCLATFAVQPGRQGAGIGARVLEAAVAYGADAPRGMLAASVDPRALRRYHHAGFRLHPQLTLHGAVDRSALPAVTGVRDGGPGDLGWMDDLDRSHRGGPHGPDHERLMAAGMLVVTTDRAGYAYTDGRVLALLAASDDDTARTLLWECLAGAEGHYEVAHVTSANYWAVEVALAARMDPVARGFLGLRGMSPPAPYVHHGALL</sequence>
<dbReference type="Proteomes" id="UP001500301">
    <property type="component" value="Unassembled WGS sequence"/>
</dbReference>
<accession>A0ABP6UWD1</accession>
<evidence type="ECO:0000313" key="3">
    <source>
        <dbReference type="Proteomes" id="UP001500301"/>
    </source>
</evidence>
<feature type="domain" description="N-acetyltransferase" evidence="1">
    <location>
        <begin position="4"/>
        <end position="159"/>
    </location>
</feature>
<gene>
    <name evidence="2" type="ORF">GCM10022263_07520</name>
</gene>
<reference evidence="3" key="1">
    <citation type="journal article" date="2019" name="Int. J. Syst. Evol. Microbiol.">
        <title>The Global Catalogue of Microorganisms (GCM) 10K type strain sequencing project: providing services to taxonomists for standard genome sequencing and annotation.</title>
        <authorList>
            <consortium name="The Broad Institute Genomics Platform"/>
            <consortium name="The Broad Institute Genome Sequencing Center for Infectious Disease"/>
            <person name="Wu L."/>
            <person name="Ma J."/>
        </authorList>
    </citation>
    <scope>NUCLEOTIDE SEQUENCE [LARGE SCALE GENOMIC DNA]</scope>
    <source>
        <strain evidence="3">JCM 17460</strain>
    </source>
</reference>
<dbReference type="EMBL" id="BAABBB010000004">
    <property type="protein sequence ID" value="GAA3521967.1"/>
    <property type="molecule type" value="Genomic_DNA"/>
</dbReference>
<keyword evidence="3" id="KW-1185">Reference proteome</keyword>
<dbReference type="CDD" id="cd04301">
    <property type="entry name" value="NAT_SF"/>
    <property type="match status" value="1"/>
</dbReference>
<dbReference type="PROSITE" id="PS51186">
    <property type="entry name" value="GNAT"/>
    <property type="match status" value="1"/>
</dbReference>
<proteinExistence type="predicted"/>
<comment type="caution">
    <text evidence="2">The sequence shown here is derived from an EMBL/GenBank/DDBJ whole genome shotgun (WGS) entry which is preliminary data.</text>
</comment>
<evidence type="ECO:0000259" key="1">
    <source>
        <dbReference type="PROSITE" id="PS51186"/>
    </source>
</evidence>
<dbReference type="Pfam" id="PF00583">
    <property type="entry name" value="Acetyltransf_1"/>
    <property type="match status" value="1"/>
</dbReference>
<dbReference type="InterPro" id="IPR000182">
    <property type="entry name" value="GNAT_dom"/>
</dbReference>
<evidence type="ECO:0000313" key="2">
    <source>
        <dbReference type="EMBL" id="GAA3521967.1"/>
    </source>
</evidence>
<dbReference type="RefSeq" id="WP_218232568.1">
    <property type="nucleotide sequence ID" value="NZ_BAABBB010000004.1"/>
</dbReference>
<organism evidence="2 3">
    <name type="scientific">Nocardioides daeguensis</name>
    <dbReference type="NCBI Taxonomy" id="908359"/>
    <lineage>
        <taxon>Bacteria</taxon>
        <taxon>Bacillati</taxon>
        <taxon>Actinomycetota</taxon>
        <taxon>Actinomycetes</taxon>
        <taxon>Propionibacteriales</taxon>
        <taxon>Nocardioidaceae</taxon>
        <taxon>Nocardioides</taxon>
    </lineage>
</organism>